<dbReference type="AlphaFoldDB" id="A0A521EY52"/>
<dbReference type="EMBL" id="FXTN01000009">
    <property type="protein sequence ID" value="SMO88878.1"/>
    <property type="molecule type" value="Genomic_DNA"/>
</dbReference>
<dbReference type="OrthoDB" id="679082at2"/>
<gene>
    <name evidence="1" type="ORF">SAMN06265348_109305</name>
</gene>
<protein>
    <submittedName>
        <fullName evidence="1">Uncharacterized protein</fullName>
    </submittedName>
</protein>
<proteinExistence type="predicted"/>
<dbReference type="RefSeq" id="WP_142529703.1">
    <property type="nucleotide sequence ID" value="NZ_CBCSJO010000009.1"/>
</dbReference>
<dbReference type="Proteomes" id="UP000320300">
    <property type="component" value="Unassembled WGS sequence"/>
</dbReference>
<reference evidence="1 2" key="1">
    <citation type="submission" date="2017-05" db="EMBL/GenBank/DDBJ databases">
        <authorList>
            <person name="Varghese N."/>
            <person name="Submissions S."/>
        </authorList>
    </citation>
    <scope>NUCLEOTIDE SEQUENCE [LARGE SCALE GENOMIC DNA]</scope>
    <source>
        <strain evidence="1 2">DSM 19036</strain>
    </source>
</reference>
<evidence type="ECO:0000313" key="1">
    <source>
        <dbReference type="EMBL" id="SMO88878.1"/>
    </source>
</evidence>
<organism evidence="1 2">
    <name type="scientific">Pedobacter westerhofensis</name>
    <dbReference type="NCBI Taxonomy" id="425512"/>
    <lineage>
        <taxon>Bacteria</taxon>
        <taxon>Pseudomonadati</taxon>
        <taxon>Bacteroidota</taxon>
        <taxon>Sphingobacteriia</taxon>
        <taxon>Sphingobacteriales</taxon>
        <taxon>Sphingobacteriaceae</taxon>
        <taxon>Pedobacter</taxon>
    </lineage>
</organism>
<sequence>MTKDLEANLAVKEEKYLITIKTLRLKNFSNNLPFLMLSENLPEGQSYLEFPDGSMIIHEIFVVGSQTETRTIRKLTPKEADQIRNEYGLN</sequence>
<name>A0A521EY52_9SPHI</name>
<accession>A0A521EY52</accession>
<keyword evidence="2" id="KW-1185">Reference proteome</keyword>
<evidence type="ECO:0000313" key="2">
    <source>
        <dbReference type="Proteomes" id="UP000320300"/>
    </source>
</evidence>